<gene>
    <name evidence="3" type="ORF">HNQ39_001975</name>
</gene>
<evidence type="ECO:0000256" key="2">
    <source>
        <dbReference type="SAM" id="SignalP"/>
    </source>
</evidence>
<reference evidence="3 4" key="1">
    <citation type="submission" date="2020-08" db="EMBL/GenBank/DDBJ databases">
        <title>Genomic Encyclopedia of Type Strains, Phase IV (KMG-IV): sequencing the most valuable type-strain genomes for metagenomic binning, comparative biology and taxonomic classification.</title>
        <authorList>
            <person name="Goeker M."/>
        </authorList>
    </citation>
    <scope>NUCLEOTIDE SEQUENCE [LARGE SCALE GENOMIC DNA]</scope>
    <source>
        <strain evidence="3 4">DSM 23562</strain>
    </source>
</reference>
<name>A0A7W9SQ75_ARMRO</name>
<organism evidence="3 4">
    <name type="scientific">Armatimonas rosea</name>
    <dbReference type="NCBI Taxonomy" id="685828"/>
    <lineage>
        <taxon>Bacteria</taxon>
        <taxon>Bacillati</taxon>
        <taxon>Armatimonadota</taxon>
        <taxon>Armatimonadia</taxon>
        <taxon>Armatimonadales</taxon>
        <taxon>Armatimonadaceae</taxon>
        <taxon>Armatimonas</taxon>
    </lineage>
</organism>
<evidence type="ECO:0000313" key="4">
    <source>
        <dbReference type="Proteomes" id="UP000520814"/>
    </source>
</evidence>
<feature type="compositionally biased region" description="Low complexity" evidence="1">
    <location>
        <begin position="36"/>
        <end position="49"/>
    </location>
</feature>
<feature type="chain" id="PRO_5030509864" evidence="2">
    <location>
        <begin position="24"/>
        <end position="84"/>
    </location>
</feature>
<dbReference type="Proteomes" id="UP000520814">
    <property type="component" value="Unassembled WGS sequence"/>
</dbReference>
<evidence type="ECO:0000313" key="3">
    <source>
        <dbReference type="EMBL" id="MBB6050184.1"/>
    </source>
</evidence>
<sequence>MTKTHKLSLIIAALAALSCLVGCKTEQEPVKDDPKALAADAAKSGGAPAQLPAEAQGQMSKALNDPNTPPEVKAKIQAQMGGGK</sequence>
<dbReference type="PROSITE" id="PS51257">
    <property type="entry name" value="PROKAR_LIPOPROTEIN"/>
    <property type="match status" value="1"/>
</dbReference>
<comment type="caution">
    <text evidence="3">The sequence shown here is derived from an EMBL/GenBank/DDBJ whole genome shotgun (WGS) entry which is preliminary data.</text>
</comment>
<keyword evidence="2" id="KW-0732">Signal</keyword>
<accession>A0A7W9SQ75</accession>
<evidence type="ECO:0000256" key="1">
    <source>
        <dbReference type="SAM" id="MobiDB-lite"/>
    </source>
</evidence>
<keyword evidence="3" id="KW-0449">Lipoprotein</keyword>
<keyword evidence="4" id="KW-1185">Reference proteome</keyword>
<feature type="region of interest" description="Disordered" evidence="1">
    <location>
        <begin position="28"/>
        <end position="84"/>
    </location>
</feature>
<protein>
    <submittedName>
        <fullName evidence="3">PBP1b-binding outer membrane lipoprotein LpoB</fullName>
    </submittedName>
</protein>
<feature type="signal peptide" evidence="2">
    <location>
        <begin position="1"/>
        <end position="23"/>
    </location>
</feature>
<dbReference type="EMBL" id="JACHGW010000002">
    <property type="protein sequence ID" value="MBB6050184.1"/>
    <property type="molecule type" value="Genomic_DNA"/>
</dbReference>
<dbReference type="AlphaFoldDB" id="A0A7W9SQ75"/>
<dbReference type="RefSeq" id="WP_184194664.1">
    <property type="nucleotide sequence ID" value="NZ_JACHGW010000002.1"/>
</dbReference>
<proteinExistence type="predicted"/>